<dbReference type="Gene3D" id="3.40.462.20">
    <property type="match status" value="1"/>
</dbReference>
<dbReference type="PANTHER" id="PTHR42973:SF39">
    <property type="entry name" value="FAD-BINDING PCMH-TYPE DOMAIN-CONTAINING PROTEIN"/>
    <property type="match status" value="1"/>
</dbReference>
<dbReference type="InterPro" id="IPR036318">
    <property type="entry name" value="FAD-bd_PCMH-like_sf"/>
</dbReference>
<evidence type="ECO:0000256" key="6">
    <source>
        <dbReference type="SAM" id="SignalP"/>
    </source>
</evidence>
<dbReference type="InterPro" id="IPR012951">
    <property type="entry name" value="BBE"/>
</dbReference>
<dbReference type="SUPFAM" id="SSF56176">
    <property type="entry name" value="FAD-binding/transporter-associated domain-like"/>
    <property type="match status" value="1"/>
</dbReference>
<dbReference type="PROSITE" id="PS51318">
    <property type="entry name" value="TAT"/>
    <property type="match status" value="1"/>
</dbReference>
<dbReference type="Proteomes" id="UP001589867">
    <property type="component" value="Unassembled WGS sequence"/>
</dbReference>
<feature type="domain" description="FAD-binding PCMH-type" evidence="7">
    <location>
        <begin position="63"/>
        <end position="243"/>
    </location>
</feature>
<sequence length="529" mass="57646">MSTPTRRNLLRTTAIAAAAGITVHSGAAGAAPAERSAPFGPAVVPPGDPRYPDLVGRRYNLRFLGNPERVHVLGSTAQVVRAVQDAVRAGKRIAVRSGGHCFEDFVDSPQVRVVLDLSGMTGVYYDPHRRAFAVEAGATLGEVYRRLFLGWGVTIPGGYCPEVGAGGHVQGGGYGPLCRLLGLVVDHLYAVEVVVVNRDGTARSVVATREPDDPHRDLWWAHTGGGGGNFGVVTRYWFRSPGARGSDPERLLPRPPASVLTFSMEWSWDGLGPEAFARLVRNHGRWFERHSAPGSRYAGLYSELLLFRRPLGRHMMLGQVAGENAERLLDEHVSALADGFAPPSARSQVRMPWLAAGLRGPGEDPGRWRLKCKAAYLRRALTDRQVDVAYQHLTSDVPGLFSGMVSLNSYGGQVNATAPDATAASQRDSILKLFYLAAWPDAADDALHVGWLREFYRDMYADTGGVPVPGAVNDGSFINYPDVDLADPAWNTSGVAWQTLYYKDNYARLRAAKARWDPRGVFRHALSIR</sequence>
<gene>
    <name evidence="8" type="ORF">ACFFIA_22275</name>
</gene>
<dbReference type="Pfam" id="PF08031">
    <property type="entry name" value="BBE"/>
    <property type="match status" value="1"/>
</dbReference>
<organism evidence="8 9">
    <name type="scientific">Phytohabitans kaempferiae</name>
    <dbReference type="NCBI Taxonomy" id="1620943"/>
    <lineage>
        <taxon>Bacteria</taxon>
        <taxon>Bacillati</taxon>
        <taxon>Actinomycetota</taxon>
        <taxon>Actinomycetes</taxon>
        <taxon>Micromonosporales</taxon>
        <taxon>Micromonosporaceae</taxon>
    </lineage>
</organism>
<dbReference type="Gene3D" id="3.30.465.10">
    <property type="match status" value="1"/>
</dbReference>
<comment type="caution">
    <text evidence="8">The sequence shown here is derived from an EMBL/GenBank/DDBJ whole genome shotgun (WGS) entry which is preliminary data.</text>
</comment>
<evidence type="ECO:0000256" key="4">
    <source>
        <dbReference type="ARBA" id="ARBA00022827"/>
    </source>
</evidence>
<name>A0ABV6M6S3_9ACTN</name>
<dbReference type="RefSeq" id="WP_377253555.1">
    <property type="nucleotide sequence ID" value="NZ_JBHLUH010000045.1"/>
</dbReference>
<dbReference type="Pfam" id="PF01565">
    <property type="entry name" value="FAD_binding_4"/>
    <property type="match status" value="1"/>
</dbReference>
<feature type="signal peptide" evidence="6">
    <location>
        <begin position="1"/>
        <end position="30"/>
    </location>
</feature>
<dbReference type="PANTHER" id="PTHR42973">
    <property type="entry name" value="BINDING OXIDOREDUCTASE, PUTATIVE (AFU_ORTHOLOGUE AFUA_1G17690)-RELATED"/>
    <property type="match status" value="1"/>
</dbReference>
<keyword evidence="5" id="KW-0560">Oxidoreductase</keyword>
<reference evidence="8 9" key="1">
    <citation type="submission" date="2024-09" db="EMBL/GenBank/DDBJ databases">
        <authorList>
            <person name="Sun Q."/>
            <person name="Mori K."/>
        </authorList>
    </citation>
    <scope>NUCLEOTIDE SEQUENCE [LARGE SCALE GENOMIC DNA]</scope>
    <source>
        <strain evidence="8 9">TBRC 3947</strain>
    </source>
</reference>
<evidence type="ECO:0000256" key="3">
    <source>
        <dbReference type="ARBA" id="ARBA00022630"/>
    </source>
</evidence>
<keyword evidence="6" id="KW-0732">Signal</keyword>
<dbReference type="EMBL" id="JBHLUH010000045">
    <property type="protein sequence ID" value="MFC0530395.1"/>
    <property type="molecule type" value="Genomic_DNA"/>
</dbReference>
<evidence type="ECO:0000313" key="8">
    <source>
        <dbReference type="EMBL" id="MFC0530395.1"/>
    </source>
</evidence>
<dbReference type="PROSITE" id="PS51387">
    <property type="entry name" value="FAD_PCMH"/>
    <property type="match status" value="1"/>
</dbReference>
<evidence type="ECO:0000256" key="2">
    <source>
        <dbReference type="ARBA" id="ARBA00005466"/>
    </source>
</evidence>
<keyword evidence="3" id="KW-0285">Flavoprotein</keyword>
<evidence type="ECO:0000313" key="9">
    <source>
        <dbReference type="Proteomes" id="UP001589867"/>
    </source>
</evidence>
<evidence type="ECO:0000259" key="7">
    <source>
        <dbReference type="PROSITE" id="PS51387"/>
    </source>
</evidence>
<evidence type="ECO:0000256" key="1">
    <source>
        <dbReference type="ARBA" id="ARBA00001974"/>
    </source>
</evidence>
<dbReference type="InterPro" id="IPR016169">
    <property type="entry name" value="FAD-bd_PCMH_sub2"/>
</dbReference>
<proteinExistence type="inferred from homology"/>
<feature type="chain" id="PRO_5046476683" evidence="6">
    <location>
        <begin position="31"/>
        <end position="529"/>
    </location>
</feature>
<comment type="similarity">
    <text evidence="2">Belongs to the oxygen-dependent FAD-linked oxidoreductase family.</text>
</comment>
<keyword evidence="4" id="KW-0274">FAD</keyword>
<keyword evidence="9" id="KW-1185">Reference proteome</keyword>
<evidence type="ECO:0000256" key="5">
    <source>
        <dbReference type="ARBA" id="ARBA00023002"/>
    </source>
</evidence>
<dbReference type="InterPro" id="IPR016166">
    <property type="entry name" value="FAD-bd_PCMH"/>
</dbReference>
<dbReference type="InterPro" id="IPR006311">
    <property type="entry name" value="TAT_signal"/>
</dbReference>
<comment type="cofactor">
    <cofactor evidence="1">
        <name>FAD</name>
        <dbReference type="ChEBI" id="CHEBI:57692"/>
    </cofactor>
</comment>
<protein>
    <submittedName>
        <fullName evidence="8">FAD-binding oxidoreductase</fullName>
    </submittedName>
</protein>
<dbReference type="InterPro" id="IPR006094">
    <property type="entry name" value="Oxid_FAD_bind_N"/>
</dbReference>
<accession>A0ABV6M6S3</accession>
<dbReference type="InterPro" id="IPR050416">
    <property type="entry name" value="FAD-linked_Oxidoreductase"/>
</dbReference>